<gene>
    <name evidence="11" type="primary">tmk</name>
</gene>
<evidence type="ECO:0000256" key="6">
    <source>
        <dbReference type="ARBA" id="ARBA00022741"/>
    </source>
</evidence>
<evidence type="ECO:0000256" key="3">
    <source>
        <dbReference type="ARBA" id="ARBA00017144"/>
    </source>
</evidence>
<comment type="similarity">
    <text evidence="1 11">Belongs to the thymidylate kinase family.</text>
</comment>
<evidence type="ECO:0000256" key="11">
    <source>
        <dbReference type="HAMAP-Rule" id="MF_00165"/>
    </source>
</evidence>
<dbReference type="PANTHER" id="PTHR10344">
    <property type="entry name" value="THYMIDYLATE KINASE"/>
    <property type="match status" value="1"/>
</dbReference>
<evidence type="ECO:0000313" key="13">
    <source>
        <dbReference type="EMBL" id="AGQ18740.1"/>
    </source>
</evidence>
<keyword evidence="8 11" id="KW-0067">ATP-binding</keyword>
<reference evidence="13" key="1">
    <citation type="journal article" date="2013" name="Sci. Rep.">
        <title>Metagenomics uncovers a new group of low GC and ultra-small marine Actinobacteria.</title>
        <authorList>
            <person name="Ghai R."/>
            <person name="Mizuno C.M."/>
            <person name="Picazo A."/>
            <person name="Camacho A."/>
            <person name="Rodriguez-Valera F."/>
        </authorList>
    </citation>
    <scope>NUCLEOTIDE SEQUENCE</scope>
</reference>
<dbReference type="GO" id="GO:0006227">
    <property type="term" value="P:dUDP biosynthetic process"/>
    <property type="evidence" value="ECO:0007669"/>
    <property type="project" value="TreeGrafter"/>
</dbReference>
<keyword evidence="5 11" id="KW-0545">Nucleotide biosynthesis</keyword>
<comment type="catalytic activity">
    <reaction evidence="9 11">
        <text>dTMP + ATP = dTDP + ADP</text>
        <dbReference type="Rhea" id="RHEA:13517"/>
        <dbReference type="ChEBI" id="CHEBI:30616"/>
        <dbReference type="ChEBI" id="CHEBI:58369"/>
        <dbReference type="ChEBI" id="CHEBI:63528"/>
        <dbReference type="ChEBI" id="CHEBI:456216"/>
        <dbReference type="EC" id="2.7.4.9"/>
    </reaction>
</comment>
<dbReference type="CDD" id="cd01672">
    <property type="entry name" value="TMPK"/>
    <property type="match status" value="1"/>
</dbReference>
<dbReference type="GO" id="GO:0005524">
    <property type="term" value="F:ATP binding"/>
    <property type="evidence" value="ECO:0007669"/>
    <property type="project" value="UniProtKB-UniRule"/>
</dbReference>
<keyword evidence="7 11" id="KW-0418">Kinase</keyword>
<dbReference type="Pfam" id="PF02223">
    <property type="entry name" value="Thymidylate_kin"/>
    <property type="match status" value="1"/>
</dbReference>
<comment type="function">
    <text evidence="10 11">Phosphorylation of dTMP to form dTDP in both de novo and salvage pathways of dTTP synthesis.</text>
</comment>
<dbReference type="Gene3D" id="3.40.50.300">
    <property type="entry name" value="P-loop containing nucleotide triphosphate hydrolases"/>
    <property type="match status" value="1"/>
</dbReference>
<evidence type="ECO:0000256" key="10">
    <source>
        <dbReference type="ARBA" id="ARBA00057735"/>
    </source>
</evidence>
<dbReference type="InterPro" id="IPR027417">
    <property type="entry name" value="P-loop_NTPase"/>
</dbReference>
<sequence>MNSNYIAFEGIDGSGKTSIIENLSTILDSQNKKHIIVREPGGTSVGEGIRELLLSHDYQVNPLAEALLMSASRAQLIQETVIPTINNGQAVITDRSAYSSVAYQGFGRGLGYQEIYQLNDLAIDGFWPEKVILLDIDPKISLSRQKIADRIGSGEVDFFQKVRSGYLKLADEFESQFLVLNATKSIDENVNSICNWLEIDNT</sequence>
<proteinExistence type="inferred from homology"/>
<evidence type="ECO:0000256" key="2">
    <source>
        <dbReference type="ARBA" id="ARBA00012980"/>
    </source>
</evidence>
<evidence type="ECO:0000259" key="12">
    <source>
        <dbReference type="Pfam" id="PF02223"/>
    </source>
</evidence>
<evidence type="ECO:0000256" key="9">
    <source>
        <dbReference type="ARBA" id="ARBA00048743"/>
    </source>
</evidence>
<dbReference type="PROSITE" id="PS01331">
    <property type="entry name" value="THYMIDYLATE_KINASE"/>
    <property type="match status" value="1"/>
</dbReference>
<dbReference type="GO" id="GO:0005829">
    <property type="term" value="C:cytosol"/>
    <property type="evidence" value="ECO:0007669"/>
    <property type="project" value="TreeGrafter"/>
</dbReference>
<dbReference type="EMBL" id="KC811111">
    <property type="protein sequence ID" value="AGQ18740.1"/>
    <property type="molecule type" value="Genomic_DNA"/>
</dbReference>
<accession>S5DPH8</accession>
<keyword evidence="4 11" id="KW-0808">Transferase</keyword>
<evidence type="ECO:0000256" key="8">
    <source>
        <dbReference type="ARBA" id="ARBA00022840"/>
    </source>
</evidence>
<dbReference type="InterPro" id="IPR018095">
    <property type="entry name" value="Thymidylate_kin_CS"/>
</dbReference>
<dbReference type="GO" id="GO:0006235">
    <property type="term" value="P:dTTP biosynthetic process"/>
    <property type="evidence" value="ECO:0007669"/>
    <property type="project" value="UniProtKB-UniRule"/>
</dbReference>
<dbReference type="InterPro" id="IPR039430">
    <property type="entry name" value="Thymidylate_kin-like_dom"/>
</dbReference>
<dbReference type="FunFam" id="3.40.50.300:FF:000225">
    <property type="entry name" value="Thymidylate kinase"/>
    <property type="match status" value="1"/>
</dbReference>
<dbReference type="PANTHER" id="PTHR10344:SF4">
    <property type="entry name" value="UMP-CMP KINASE 2, MITOCHONDRIAL"/>
    <property type="match status" value="1"/>
</dbReference>
<evidence type="ECO:0000256" key="4">
    <source>
        <dbReference type="ARBA" id="ARBA00022679"/>
    </source>
</evidence>
<dbReference type="GO" id="GO:0004798">
    <property type="term" value="F:dTMP kinase activity"/>
    <property type="evidence" value="ECO:0007669"/>
    <property type="project" value="UniProtKB-UniRule"/>
</dbReference>
<evidence type="ECO:0000256" key="5">
    <source>
        <dbReference type="ARBA" id="ARBA00022727"/>
    </source>
</evidence>
<dbReference type="AlphaFoldDB" id="S5DPH8"/>
<keyword evidence="6 11" id="KW-0547">Nucleotide-binding</keyword>
<dbReference type="EC" id="2.7.4.9" evidence="2 11"/>
<dbReference type="SUPFAM" id="SSF52540">
    <property type="entry name" value="P-loop containing nucleoside triphosphate hydrolases"/>
    <property type="match status" value="1"/>
</dbReference>
<dbReference type="GO" id="GO:0006233">
    <property type="term" value="P:dTDP biosynthetic process"/>
    <property type="evidence" value="ECO:0007669"/>
    <property type="project" value="InterPro"/>
</dbReference>
<protein>
    <recommendedName>
        <fullName evidence="3 11">Thymidylate kinase</fullName>
        <ecNumber evidence="2 11">2.7.4.9</ecNumber>
    </recommendedName>
    <alternativeName>
        <fullName evidence="11">dTMP kinase</fullName>
    </alternativeName>
</protein>
<dbReference type="InterPro" id="IPR018094">
    <property type="entry name" value="Thymidylate_kinase"/>
</dbReference>
<name>S5DPH8_9ACTN</name>
<feature type="binding site" evidence="11">
    <location>
        <begin position="10"/>
        <end position="17"/>
    </location>
    <ligand>
        <name>ATP</name>
        <dbReference type="ChEBI" id="CHEBI:30616"/>
    </ligand>
</feature>
<dbReference type="NCBIfam" id="TIGR00041">
    <property type="entry name" value="DTMP_kinase"/>
    <property type="match status" value="1"/>
</dbReference>
<feature type="domain" description="Thymidylate kinase-like" evidence="12">
    <location>
        <begin position="8"/>
        <end position="193"/>
    </location>
</feature>
<dbReference type="HAMAP" id="MF_00165">
    <property type="entry name" value="Thymidylate_kinase"/>
    <property type="match status" value="1"/>
</dbReference>
<evidence type="ECO:0000256" key="1">
    <source>
        <dbReference type="ARBA" id="ARBA00009776"/>
    </source>
</evidence>
<organism evidence="13">
    <name type="scientific">Candidatus Actinomarina minuta</name>
    <dbReference type="NCBI Taxonomy" id="1389454"/>
    <lineage>
        <taxon>Bacteria</taxon>
        <taxon>Bacillati</taxon>
        <taxon>Actinomycetota</taxon>
        <taxon>Actinomycetes</taxon>
        <taxon>Candidatus Actinomarinidae</taxon>
        <taxon>Candidatus Actinomarinales</taxon>
        <taxon>Candidatus Actinomarineae</taxon>
        <taxon>Candidatus Actinomarinaceae</taxon>
        <taxon>Candidatus Actinomarina</taxon>
    </lineage>
</organism>
<evidence type="ECO:0000256" key="7">
    <source>
        <dbReference type="ARBA" id="ARBA00022777"/>
    </source>
</evidence>